<protein>
    <submittedName>
        <fullName evidence="2">Uncharacterized protein</fullName>
    </submittedName>
</protein>
<evidence type="ECO:0000313" key="2">
    <source>
        <dbReference type="EMBL" id="KAJ8335652.1"/>
    </source>
</evidence>
<comment type="caution">
    <text evidence="2">The sequence shown here is derived from an EMBL/GenBank/DDBJ whole genome shotgun (WGS) entry which is preliminary data.</text>
</comment>
<dbReference type="AlphaFoldDB" id="A0A9Q1EBD0"/>
<feature type="region of interest" description="Disordered" evidence="1">
    <location>
        <begin position="31"/>
        <end position="73"/>
    </location>
</feature>
<gene>
    <name evidence="2" type="ORF">SKAU_G00389940</name>
</gene>
<keyword evidence="3" id="KW-1185">Reference proteome</keyword>
<proteinExistence type="predicted"/>
<organism evidence="2 3">
    <name type="scientific">Synaphobranchus kaupii</name>
    <name type="common">Kaup's arrowtooth eel</name>
    <dbReference type="NCBI Taxonomy" id="118154"/>
    <lineage>
        <taxon>Eukaryota</taxon>
        <taxon>Metazoa</taxon>
        <taxon>Chordata</taxon>
        <taxon>Craniata</taxon>
        <taxon>Vertebrata</taxon>
        <taxon>Euteleostomi</taxon>
        <taxon>Actinopterygii</taxon>
        <taxon>Neopterygii</taxon>
        <taxon>Teleostei</taxon>
        <taxon>Anguilliformes</taxon>
        <taxon>Synaphobranchidae</taxon>
        <taxon>Synaphobranchus</taxon>
    </lineage>
</organism>
<name>A0A9Q1EBD0_SYNKA</name>
<dbReference type="Proteomes" id="UP001152622">
    <property type="component" value="Chromosome 20"/>
</dbReference>
<evidence type="ECO:0000256" key="1">
    <source>
        <dbReference type="SAM" id="MobiDB-lite"/>
    </source>
</evidence>
<accession>A0A9Q1EBD0</accession>
<reference evidence="2" key="1">
    <citation type="journal article" date="2023" name="Science">
        <title>Genome structures resolve the early diversification of teleost fishes.</title>
        <authorList>
            <person name="Parey E."/>
            <person name="Louis A."/>
            <person name="Montfort J."/>
            <person name="Bouchez O."/>
            <person name="Roques C."/>
            <person name="Iampietro C."/>
            <person name="Lluch J."/>
            <person name="Castinel A."/>
            <person name="Donnadieu C."/>
            <person name="Desvignes T."/>
            <person name="Floi Bucao C."/>
            <person name="Jouanno E."/>
            <person name="Wen M."/>
            <person name="Mejri S."/>
            <person name="Dirks R."/>
            <person name="Jansen H."/>
            <person name="Henkel C."/>
            <person name="Chen W.J."/>
            <person name="Zahm M."/>
            <person name="Cabau C."/>
            <person name="Klopp C."/>
            <person name="Thompson A.W."/>
            <person name="Robinson-Rechavi M."/>
            <person name="Braasch I."/>
            <person name="Lecointre G."/>
            <person name="Bobe J."/>
            <person name="Postlethwait J.H."/>
            <person name="Berthelot C."/>
            <person name="Roest Crollius H."/>
            <person name="Guiguen Y."/>
        </authorList>
    </citation>
    <scope>NUCLEOTIDE SEQUENCE</scope>
    <source>
        <strain evidence="2">WJC10195</strain>
    </source>
</reference>
<evidence type="ECO:0000313" key="3">
    <source>
        <dbReference type="Proteomes" id="UP001152622"/>
    </source>
</evidence>
<dbReference type="EMBL" id="JAINUF010000020">
    <property type="protein sequence ID" value="KAJ8335652.1"/>
    <property type="molecule type" value="Genomic_DNA"/>
</dbReference>
<sequence length="161" mass="18318">MFVFRSPIPATVAEHGPTLLRPYSLYKRNGGRRSVDAQAISARGTEPPREQRGPGVGGERRRSARRSGWGRETLFHAASHDSARRKLTFLRNARFELLTRTKAEDLVAPRLPKGAYQRRERPWTPSSSDRWKSEIKGLLQNARPAFSLFNALRDPLITRDV</sequence>